<protein>
    <submittedName>
        <fullName evidence="2">Single-strand binding protein strand beta-sheet extended loops.85A</fullName>
    </submittedName>
</protein>
<feature type="region of interest" description="Disordered" evidence="1">
    <location>
        <begin position="90"/>
        <end position="141"/>
    </location>
</feature>
<sequence length="141" mass="15739">MIKPGRVYKLFKSNVYTSKKGNPYLRASICDSERQSDGTYKTNGWYNVLIFTNADEIYAAGKVQISAINGVEKKVSDYNGKRYESMNLLVNGHVPGDDPRGGGNPNPNANYGDALYDHQQPKQSKPIDDFEPLPDSMDIPF</sequence>
<feature type="compositionally biased region" description="Basic and acidic residues" evidence="1">
    <location>
        <begin position="115"/>
        <end position="128"/>
    </location>
</feature>
<accession>A0A8S5REK9</accession>
<organism evidence="2">
    <name type="scientific">virus sp. ctqEG8</name>
    <dbReference type="NCBI Taxonomy" id="2827998"/>
    <lineage>
        <taxon>Viruses</taxon>
    </lineage>
</organism>
<evidence type="ECO:0000313" key="2">
    <source>
        <dbReference type="EMBL" id="DAE29838.1"/>
    </source>
</evidence>
<evidence type="ECO:0000256" key="1">
    <source>
        <dbReference type="SAM" id="MobiDB-lite"/>
    </source>
</evidence>
<dbReference type="EMBL" id="BK059100">
    <property type="protein sequence ID" value="DAE29838.1"/>
    <property type="molecule type" value="Genomic_DNA"/>
</dbReference>
<name>A0A8S5REK9_9VIRU</name>
<reference evidence="2" key="1">
    <citation type="journal article" date="2021" name="Proc. Natl. Acad. Sci. U.S.A.">
        <title>A Catalog of Tens of Thousands of Viruses from Human Metagenomes Reveals Hidden Associations with Chronic Diseases.</title>
        <authorList>
            <person name="Tisza M.J."/>
            <person name="Buck C.B."/>
        </authorList>
    </citation>
    <scope>NUCLEOTIDE SEQUENCE</scope>
    <source>
        <strain evidence="2">CtqEG8</strain>
    </source>
</reference>
<proteinExistence type="predicted"/>